<reference evidence="1" key="1">
    <citation type="submission" date="2022-10" db="EMBL/GenBank/DDBJ databases">
        <title>The first complete genome sequence of Mycoplasma iowae strain 695.</title>
        <authorList>
            <person name="Ghanem M."/>
            <person name="El-Gazzar M."/>
        </authorList>
    </citation>
    <scope>NUCLEOTIDE SEQUENCE</scope>
    <source>
        <strain evidence="1">695</strain>
    </source>
</reference>
<name>A0A9J7BXD4_MALIO</name>
<organism evidence="1">
    <name type="scientific">Malacoplasma iowae 695</name>
    <dbReference type="NCBI Taxonomy" id="1048830"/>
    <lineage>
        <taxon>Bacteria</taxon>
        <taxon>Bacillati</taxon>
        <taxon>Mycoplasmatota</taxon>
        <taxon>Mycoplasmoidales</taxon>
        <taxon>Mycoplasmoidaceae</taxon>
        <taxon>Malacoplasma</taxon>
    </lineage>
</organism>
<dbReference type="GeneID" id="96866763"/>
<dbReference type="RefSeq" id="WP_040538152.1">
    <property type="nucleotide sequence ID" value="NZ_AGFP01000002.1"/>
</dbReference>
<dbReference type="EMBL" id="CP033512">
    <property type="protein sequence ID" value="UYS84714.1"/>
    <property type="molecule type" value="Genomic_DNA"/>
</dbReference>
<protein>
    <submittedName>
        <fullName evidence="1">Uncharacterized protein</fullName>
    </submittedName>
</protein>
<evidence type="ECO:0000313" key="1">
    <source>
        <dbReference type="EMBL" id="UYS84714.1"/>
    </source>
</evidence>
<gene>
    <name evidence="1" type="ORF">EER00_05465</name>
</gene>
<accession>A0A9J7BXD4</accession>
<dbReference type="KEGG" id="miw:EER00_05465"/>
<dbReference type="AlphaFoldDB" id="A0A9J7BXD4"/>
<dbReference type="Proteomes" id="UP000464283">
    <property type="component" value="Chromosome"/>
</dbReference>
<dbReference type="OrthoDB" id="396854at2"/>
<sequence>MLKYKNFTDLFIQKFNPKSHGVEGTFFWIKKNYPLVKVPSDRQVFRWINSKIWKTQRRDCLRRKYIKEKRKTSIFSKINEKCCIPYSLRSQKISNRKGFGL</sequence>
<proteinExistence type="predicted"/>